<name>A0AA86QE09_9EUKA</name>
<keyword evidence="1" id="KW-0472">Membrane</keyword>
<organism evidence="2">
    <name type="scientific">Hexamita inflata</name>
    <dbReference type="NCBI Taxonomy" id="28002"/>
    <lineage>
        <taxon>Eukaryota</taxon>
        <taxon>Metamonada</taxon>
        <taxon>Diplomonadida</taxon>
        <taxon>Hexamitidae</taxon>
        <taxon>Hexamitinae</taxon>
        <taxon>Hexamita</taxon>
    </lineage>
</organism>
<dbReference type="SUPFAM" id="SSF55811">
    <property type="entry name" value="Nudix"/>
    <property type="match status" value="1"/>
</dbReference>
<dbReference type="Proteomes" id="UP001642409">
    <property type="component" value="Unassembled WGS sequence"/>
</dbReference>
<keyword evidence="1" id="KW-1133">Transmembrane helix</keyword>
<keyword evidence="1" id="KW-0812">Transmembrane</keyword>
<proteinExistence type="predicted"/>
<reference evidence="3 4" key="2">
    <citation type="submission" date="2024-07" db="EMBL/GenBank/DDBJ databases">
        <authorList>
            <person name="Akdeniz Z."/>
        </authorList>
    </citation>
    <scope>NUCLEOTIDE SEQUENCE [LARGE SCALE GENOMIC DNA]</scope>
</reference>
<dbReference type="GO" id="GO:0016787">
    <property type="term" value="F:hydrolase activity"/>
    <property type="evidence" value="ECO:0007669"/>
    <property type="project" value="UniProtKB-KW"/>
</dbReference>
<protein>
    <submittedName>
        <fullName evidence="2">NUDIX hydrolase</fullName>
    </submittedName>
    <submittedName>
        <fullName evidence="3">NUDIX_hydrolase</fullName>
    </submittedName>
</protein>
<dbReference type="InterPro" id="IPR015797">
    <property type="entry name" value="NUDIX_hydrolase-like_dom_sf"/>
</dbReference>
<evidence type="ECO:0000313" key="3">
    <source>
        <dbReference type="EMBL" id="CAL6088462.1"/>
    </source>
</evidence>
<reference evidence="2" key="1">
    <citation type="submission" date="2023-06" db="EMBL/GenBank/DDBJ databases">
        <authorList>
            <person name="Kurt Z."/>
        </authorList>
    </citation>
    <scope>NUCLEOTIDE SEQUENCE</scope>
</reference>
<evidence type="ECO:0000313" key="2">
    <source>
        <dbReference type="EMBL" id="CAI9956318.1"/>
    </source>
</evidence>
<comment type="caution">
    <text evidence="2">The sequence shown here is derived from an EMBL/GenBank/DDBJ whole genome shotgun (WGS) entry which is preliminary data.</text>
</comment>
<sequence>MPNNLELENHIVLILNNIEYQYIVNNMHEFAKNPKQLLYARRACEDLLCIKWILQDQYKHNKNDLNDIFIMDIIARIFNLPEIEQMKESQEIQYDLTCYKVGAMILTNNMSKFVVVKPYCNNADNIFVNLPGGKIDINDISNFDIVSQNLNFQQSEQFLQRHMNLNAQVNALIREVKEETSLRIANNMIIGKITLNVRKCNDPCIGKQRGDTIITLFIINYQKELNQELFPETEKEIEKVIQYNYQMQFIKNSFGDQSVWTWNFNKIKKHVDQIKLFQQCVVDSIFSNNIIDKLQKIVREANRNQLDGGFQFSKNRFDKLDKYFIQKAILEQLIQRACQVQNHCEIYVDCLNKFCTSIQLTQLLNNDLTNVQCISSIFILQFQEIVLDKNRSNYIFLQNQDPAAYASKLCDLIKKMSTVNDLLLQTHNNCQKLISTEKETEKQTLALKNTENAEIQQQTELKTNIDSQNSQNIVEDLPETHKICNTLVCEQITALEITGNTEQQNIEQQLELQTNTDLKNSQNLIKQVYVQNLVAGISVIISISYILVCFKKK</sequence>
<dbReference type="Gene3D" id="3.90.79.10">
    <property type="entry name" value="Nucleoside Triphosphate Pyrophosphohydrolase"/>
    <property type="match status" value="1"/>
</dbReference>
<gene>
    <name evidence="2" type="ORF">HINF_LOCUS43963</name>
    <name evidence="3" type="ORF">HINF_LOCUS64139</name>
</gene>
<dbReference type="EMBL" id="CAXDID020000408">
    <property type="protein sequence ID" value="CAL6088462.1"/>
    <property type="molecule type" value="Genomic_DNA"/>
</dbReference>
<accession>A0AA86QE09</accession>
<keyword evidence="4" id="KW-1185">Reference proteome</keyword>
<evidence type="ECO:0000313" key="4">
    <source>
        <dbReference type="Proteomes" id="UP001642409"/>
    </source>
</evidence>
<evidence type="ECO:0000256" key="1">
    <source>
        <dbReference type="SAM" id="Phobius"/>
    </source>
</evidence>
<feature type="transmembrane region" description="Helical" evidence="1">
    <location>
        <begin position="529"/>
        <end position="550"/>
    </location>
</feature>
<keyword evidence="2" id="KW-0378">Hydrolase</keyword>
<dbReference type="EMBL" id="CATOUU010000872">
    <property type="protein sequence ID" value="CAI9956318.1"/>
    <property type="molecule type" value="Genomic_DNA"/>
</dbReference>
<dbReference type="AlphaFoldDB" id="A0AA86QE09"/>